<evidence type="ECO:0000256" key="5">
    <source>
        <dbReference type="ARBA" id="ARBA00023329"/>
    </source>
</evidence>
<evidence type="ECO:0000313" key="9">
    <source>
        <dbReference type="Proteomes" id="UP001153620"/>
    </source>
</evidence>
<reference evidence="8" key="1">
    <citation type="submission" date="2022-01" db="EMBL/GenBank/DDBJ databases">
        <authorList>
            <person name="King R."/>
        </authorList>
    </citation>
    <scope>NUCLEOTIDE SEQUENCE</scope>
</reference>
<comment type="similarity">
    <text evidence="2 6">Belongs to the clathrin light chain family.</text>
</comment>
<dbReference type="OrthoDB" id="5512at2759"/>
<comment type="subcellular location">
    <subcellularLocation>
        <location evidence="1 6">Cytoplasmic vesicle membrane</location>
        <topology evidence="1 6">Peripheral membrane protein</topology>
        <orientation evidence="1 6">Cytoplasmic side</orientation>
    </subcellularLocation>
    <subcellularLocation>
        <location evidence="6">Membrane</location>
        <location evidence="6">Coated pit</location>
        <topology evidence="6">Peripheral membrane protein</topology>
        <orientation evidence="6">Cytoplasmic side</orientation>
    </subcellularLocation>
    <text evidence="6">Cytoplasmic face of coated pits and vesicles.</text>
</comment>
<comment type="function">
    <text evidence="6">Clathrin is the major protein of the polyhedral coat of coated pits and vesicles.</text>
</comment>
<sequence>MDFSDDPAADFLSREREQLGDLINDDEIPANEFNMSNDDFELINNEINQADSQANDLADDLSGMSFISSQPIKTEEKVVPEKIRIWTENTKKMLEEKDRLEQEAREALRESAQKELDDWKNKYTEQLEKTKAMNRTAEEEFRHSDTNGTTESKNVWESIVNLCDFSSKGPKNTKDATRIRQIFLQMKTAPTTKVN</sequence>
<feature type="coiled-coil region" evidence="7">
    <location>
        <begin position="40"/>
        <end position="140"/>
    </location>
</feature>
<evidence type="ECO:0000256" key="1">
    <source>
        <dbReference type="ARBA" id="ARBA00004180"/>
    </source>
</evidence>
<dbReference type="PANTHER" id="PTHR10639">
    <property type="entry name" value="CLATHRIN LIGHT CHAIN"/>
    <property type="match status" value="1"/>
</dbReference>
<proteinExistence type="inferred from homology"/>
<protein>
    <recommendedName>
        <fullName evidence="6">Clathrin light chain</fullName>
    </recommendedName>
</protein>
<keyword evidence="4 6" id="KW-0168">Coated pit</keyword>
<dbReference type="GO" id="GO:0030130">
    <property type="term" value="C:clathrin coat of trans-Golgi network vesicle"/>
    <property type="evidence" value="ECO:0007669"/>
    <property type="project" value="InterPro"/>
</dbReference>
<dbReference type="GO" id="GO:0030132">
    <property type="term" value="C:clathrin coat of coated pit"/>
    <property type="evidence" value="ECO:0007669"/>
    <property type="project" value="InterPro"/>
</dbReference>
<dbReference type="PANTHER" id="PTHR10639:SF7">
    <property type="entry name" value="CLATHRIN LIGHT CHAIN"/>
    <property type="match status" value="1"/>
</dbReference>
<evidence type="ECO:0000256" key="7">
    <source>
        <dbReference type="SAM" id="Coils"/>
    </source>
</evidence>
<evidence type="ECO:0000256" key="4">
    <source>
        <dbReference type="ARBA" id="ARBA00023176"/>
    </source>
</evidence>
<keyword evidence="9" id="KW-1185">Reference proteome</keyword>
<dbReference type="GO" id="GO:0032050">
    <property type="term" value="F:clathrin heavy chain binding"/>
    <property type="evidence" value="ECO:0007669"/>
    <property type="project" value="TreeGrafter"/>
</dbReference>
<dbReference type="GO" id="GO:0072583">
    <property type="term" value="P:clathrin-dependent endocytosis"/>
    <property type="evidence" value="ECO:0007669"/>
    <property type="project" value="TreeGrafter"/>
</dbReference>
<keyword evidence="7" id="KW-0175">Coiled coil</keyword>
<dbReference type="AlphaFoldDB" id="A0A9N9WN22"/>
<dbReference type="EMBL" id="OU895878">
    <property type="protein sequence ID" value="CAG9802117.1"/>
    <property type="molecule type" value="Genomic_DNA"/>
</dbReference>
<evidence type="ECO:0000313" key="8">
    <source>
        <dbReference type="EMBL" id="CAG9802117.1"/>
    </source>
</evidence>
<name>A0A9N9WN22_9DIPT</name>
<dbReference type="GO" id="GO:0006886">
    <property type="term" value="P:intracellular protein transport"/>
    <property type="evidence" value="ECO:0007669"/>
    <property type="project" value="InterPro"/>
</dbReference>
<evidence type="ECO:0000256" key="2">
    <source>
        <dbReference type="ARBA" id="ARBA00005263"/>
    </source>
</evidence>
<keyword evidence="5 6" id="KW-0968">Cytoplasmic vesicle</keyword>
<accession>A0A9N9WN22</accession>
<keyword evidence="3 6" id="KW-0472">Membrane</keyword>
<reference evidence="8" key="2">
    <citation type="submission" date="2022-10" db="EMBL/GenBank/DDBJ databases">
        <authorList>
            <consortium name="ENA_rothamsted_submissions"/>
            <consortium name="culmorum"/>
            <person name="King R."/>
        </authorList>
    </citation>
    <scope>NUCLEOTIDE SEQUENCE</scope>
</reference>
<evidence type="ECO:0000256" key="6">
    <source>
        <dbReference type="RuleBase" id="RU363137"/>
    </source>
</evidence>
<evidence type="ECO:0000256" key="3">
    <source>
        <dbReference type="ARBA" id="ARBA00023136"/>
    </source>
</evidence>
<dbReference type="InterPro" id="IPR000996">
    <property type="entry name" value="Clathrin_L-chain"/>
</dbReference>
<dbReference type="Proteomes" id="UP001153620">
    <property type="component" value="Chromosome 2"/>
</dbReference>
<dbReference type="Pfam" id="PF01086">
    <property type="entry name" value="Clathrin_lg_ch"/>
    <property type="match status" value="1"/>
</dbReference>
<dbReference type="GO" id="GO:0005198">
    <property type="term" value="F:structural molecule activity"/>
    <property type="evidence" value="ECO:0007669"/>
    <property type="project" value="InterPro"/>
</dbReference>
<gene>
    <name evidence="8" type="ORF">CHIRRI_LOCUS5032</name>
</gene>
<organism evidence="8 9">
    <name type="scientific">Chironomus riparius</name>
    <dbReference type="NCBI Taxonomy" id="315576"/>
    <lineage>
        <taxon>Eukaryota</taxon>
        <taxon>Metazoa</taxon>
        <taxon>Ecdysozoa</taxon>
        <taxon>Arthropoda</taxon>
        <taxon>Hexapoda</taxon>
        <taxon>Insecta</taxon>
        <taxon>Pterygota</taxon>
        <taxon>Neoptera</taxon>
        <taxon>Endopterygota</taxon>
        <taxon>Diptera</taxon>
        <taxon>Nematocera</taxon>
        <taxon>Chironomoidea</taxon>
        <taxon>Chironomidae</taxon>
        <taxon>Chironominae</taxon>
        <taxon>Chironomus</taxon>
    </lineage>
</organism>